<dbReference type="Proteomes" id="UP000798662">
    <property type="component" value="Chromosome 2"/>
</dbReference>
<reference evidence="1" key="1">
    <citation type="submission" date="2019-11" db="EMBL/GenBank/DDBJ databases">
        <title>Nori genome reveals adaptations in red seaweeds to the harsh intertidal environment.</title>
        <authorList>
            <person name="Wang D."/>
            <person name="Mao Y."/>
        </authorList>
    </citation>
    <scope>NUCLEOTIDE SEQUENCE</scope>
    <source>
        <tissue evidence="1">Gametophyte</tissue>
    </source>
</reference>
<gene>
    <name evidence="1" type="ORF">I4F81_006686</name>
</gene>
<organism evidence="1 2">
    <name type="scientific">Pyropia yezoensis</name>
    <name type="common">Susabi-nori</name>
    <name type="synonym">Porphyra yezoensis</name>
    <dbReference type="NCBI Taxonomy" id="2788"/>
    <lineage>
        <taxon>Eukaryota</taxon>
        <taxon>Rhodophyta</taxon>
        <taxon>Bangiophyceae</taxon>
        <taxon>Bangiales</taxon>
        <taxon>Bangiaceae</taxon>
        <taxon>Pyropia</taxon>
    </lineage>
</organism>
<accession>A0ACC3C1H2</accession>
<sequence length="427" mass="43298">MASSAVRFARASQGVATTSWAAVTAPAAAVSAAGALRGHGGAPLPLRAPPQPVRWASLATPPPRAGLHVASSSPTGGWPPRGLGDAGIGGGGGGRGSGGGAPRRDGWAACRLSTAAAAAAAAAAGAAASTAGGAVVMADAATTATGAAEGAAAGSAPPMPSVTLYQYVPCPYCNKVRAYLDYHNIPYTAVEVDPLRKKALAAFPPTYRKVPIAVIDGRQVNGSGDIIAALDAVVHPAPAATAGDGAAATPAAPASGGMSHSEEELRWLTWVDEKLVKLLPPNIYRSMPESLQTFDYVSECMDFTAVQKVAIRYVGAAAMYGVAKKLKKKYAIEEPRAALYDAIGQWLAEVDAHGGDYYSGTDEPGLVDLAVWGVLHSLEPFDTWGDVTAHTAVEGWYERVKGKVGQPVLVPAGAVSAKQADAAASLG</sequence>
<evidence type="ECO:0000313" key="1">
    <source>
        <dbReference type="EMBL" id="KAK1864136.1"/>
    </source>
</evidence>
<protein>
    <submittedName>
        <fullName evidence="1">Uncharacterized protein</fullName>
    </submittedName>
</protein>
<evidence type="ECO:0000313" key="2">
    <source>
        <dbReference type="Proteomes" id="UP000798662"/>
    </source>
</evidence>
<comment type="caution">
    <text evidence="1">The sequence shown here is derived from an EMBL/GenBank/DDBJ whole genome shotgun (WGS) entry which is preliminary data.</text>
</comment>
<proteinExistence type="predicted"/>
<keyword evidence="2" id="KW-1185">Reference proteome</keyword>
<dbReference type="EMBL" id="CM020619">
    <property type="protein sequence ID" value="KAK1864136.1"/>
    <property type="molecule type" value="Genomic_DNA"/>
</dbReference>
<name>A0ACC3C1H2_PYRYE</name>